<evidence type="ECO:0000313" key="4">
    <source>
        <dbReference type="Proteomes" id="UP000218824"/>
    </source>
</evidence>
<dbReference type="EMBL" id="AP014940">
    <property type="protein sequence ID" value="BAV97132.1"/>
    <property type="molecule type" value="Genomic_DNA"/>
</dbReference>
<accession>A0AAU9ADQ0</accession>
<dbReference type="KEGG" id="lem:LEN_1645"/>
<gene>
    <name evidence="3" type="ORF">LEN_1645</name>
</gene>
<reference evidence="3 4" key="1">
    <citation type="journal article" date="2017" name="DNA Res.">
        <title>Complete genome sequence and expression profile of the commercial lytic enzyme producer Lysobacter enzymogenes M497-1.</title>
        <authorList>
            <person name="Takami H."/>
            <person name="Toyoda A."/>
            <person name="Uchiyama I."/>
            <person name="Itoh T."/>
            <person name="Takaki Y."/>
            <person name="Arai W."/>
            <person name="Nishi S."/>
            <person name="Kawai M."/>
            <person name="Shinya K."/>
            <person name="Ikeda H."/>
        </authorList>
    </citation>
    <scope>NUCLEOTIDE SEQUENCE [LARGE SCALE GENOMIC DNA]</scope>
    <source>
        <strain evidence="3 4">M497-1</strain>
    </source>
</reference>
<dbReference type="RefSeq" id="WP_145960013.1">
    <property type="nucleotide sequence ID" value="NZ_AP014940.1"/>
</dbReference>
<feature type="domain" description="MoxR-vWA-beta-propeller ternary system" evidence="2">
    <location>
        <begin position="9"/>
        <end position="182"/>
    </location>
</feature>
<proteinExistence type="predicted"/>
<evidence type="ECO:0000313" key="3">
    <source>
        <dbReference type="EMBL" id="BAV97132.1"/>
    </source>
</evidence>
<dbReference type="Proteomes" id="UP000218824">
    <property type="component" value="Chromosome"/>
</dbReference>
<sequence length="923" mass="99895">MTEALGAQVRYPVWRGVQAVAGLWLPAETLSAQQRSERLLRWWAPGCRAWRFERGAARGDLLRFEAERMLHCERIDATPLRRIGAHGLHAGPLTEREREQLELADVRLVVGGRSVALDFGEGEALDLSLAIELDDHALHDSFACDRALPKLREDKLAGKRVRELLDGRIAPPSEERQRFLRALGLGGDAGGDRPGLGERALALRDRAAAWLLRRFPGWGVDEDGAGNGSAGATGTRTGGIATRAPARPPQRWRAALARMAAASGAARLIGLRQGAYLRRLMEQFDRGDLLEALRHALPIDGDGTGSLGQSFGVPTPRGDLRLSAQRGFGASIGAGDDVRELLRQRYRSAFERFDRQGQVDEAVFVLAELLNARREALDYLLKHGRAAQAAELALGWDMPADAIIRLLLLAGDRERAVLVARRDNAFAAAVAMLEAGSAAEHALTLRREWGRALAAQGRWLEAVDAVWPDADPASDSREQAGRWLQAAEAGGAELSARALVQRACLLPDTVEHYAARIEALADVDGPAGAREALGQALAACRANNPALARIAARTLPALAADRAGGANALERAQLDQILRLAADPWLAADVPRWAAPLAAPTAPLWDRSEPLSIRIDEPAGLQAPLDLAALGEGRWLAAFGEAGAAVYDAGGRCLRRYAVPAHRLVLGDSGEVALALAKRESVWRIARLDLTRHGIDDLGAMPLQFFADRFDGIAWSAATAQRIVALDAGPPDAGARPLDVLWNVGDLGGQIVQARFLRHDELFLVAGRGATTIWHYRTAPQRALVSREPVQLDAGGTLLDPHGAASDPRVEVGVSGRARFSFHMQGRECVVELEPAEPGDCDAEAIPLARGFLVLLRGAQRLRAYFIRRGSGASARCVAQVDWPWARLLRVREQDDRLVLFDDEGRAVAIGIESSQVRRVRLQ</sequence>
<dbReference type="GeneID" id="83063512"/>
<evidence type="ECO:0000256" key="1">
    <source>
        <dbReference type="SAM" id="MobiDB-lite"/>
    </source>
</evidence>
<feature type="region of interest" description="Disordered" evidence="1">
    <location>
        <begin position="224"/>
        <end position="248"/>
    </location>
</feature>
<evidence type="ECO:0000259" key="2">
    <source>
        <dbReference type="Pfam" id="PF19922"/>
    </source>
</evidence>
<dbReference type="InterPro" id="IPR045547">
    <property type="entry name" value="bpX6"/>
</dbReference>
<organism evidence="3 4">
    <name type="scientific">Lysobacter enzymogenes</name>
    <dbReference type="NCBI Taxonomy" id="69"/>
    <lineage>
        <taxon>Bacteria</taxon>
        <taxon>Pseudomonadati</taxon>
        <taxon>Pseudomonadota</taxon>
        <taxon>Gammaproteobacteria</taxon>
        <taxon>Lysobacterales</taxon>
        <taxon>Lysobacteraceae</taxon>
        <taxon>Lysobacter</taxon>
    </lineage>
</organism>
<dbReference type="Pfam" id="PF19922">
    <property type="entry name" value="bpX6"/>
    <property type="match status" value="1"/>
</dbReference>
<name>A0AAU9ADQ0_LYSEN</name>
<feature type="compositionally biased region" description="Low complexity" evidence="1">
    <location>
        <begin position="232"/>
        <end position="248"/>
    </location>
</feature>
<protein>
    <recommendedName>
        <fullName evidence="2">MoxR-vWA-beta-propeller ternary system domain-containing protein</fullName>
    </recommendedName>
</protein>
<dbReference type="AlphaFoldDB" id="A0AAU9ADQ0"/>